<evidence type="ECO:0000313" key="3">
    <source>
        <dbReference type="Proteomes" id="UP001439008"/>
    </source>
</evidence>
<keyword evidence="3" id="KW-1185">Reference proteome</keyword>
<feature type="region of interest" description="Disordered" evidence="1">
    <location>
        <begin position="122"/>
        <end position="157"/>
    </location>
</feature>
<feature type="compositionally biased region" description="Basic and acidic residues" evidence="1">
    <location>
        <begin position="122"/>
        <end position="151"/>
    </location>
</feature>
<accession>A0ABV2AH93</accession>
<dbReference type="Proteomes" id="UP001439008">
    <property type="component" value="Unassembled WGS sequence"/>
</dbReference>
<dbReference type="EMBL" id="JBDODL010000143">
    <property type="protein sequence ID" value="MES1918864.1"/>
    <property type="molecule type" value="Genomic_DNA"/>
</dbReference>
<protein>
    <submittedName>
        <fullName evidence="2">Uncharacterized protein</fullName>
    </submittedName>
</protein>
<evidence type="ECO:0000313" key="2">
    <source>
        <dbReference type="EMBL" id="MES1918864.1"/>
    </source>
</evidence>
<organism evidence="2 3">
    <name type="scientific">Bonamia ostreae</name>
    <dbReference type="NCBI Taxonomy" id="126728"/>
    <lineage>
        <taxon>Eukaryota</taxon>
        <taxon>Sar</taxon>
        <taxon>Rhizaria</taxon>
        <taxon>Endomyxa</taxon>
        <taxon>Ascetosporea</taxon>
        <taxon>Haplosporida</taxon>
        <taxon>Bonamia</taxon>
    </lineage>
</organism>
<proteinExistence type="predicted"/>
<sequence length="157" mass="18815">MQSVFLNIRSFVPELDILSHQSLMTKIVNEIWDFHCDVFRVQRVLEMECVFKELVGFDRKNLRFSEQNMAPGIKFYSKIREEVARLTFEERETEKSMEDKKFEKILNENEKKLDENGEKKFDKKCEKRSDENGKIDEKCEKRSDEKDEKGFSNKKSL</sequence>
<name>A0ABV2AH93_9EUKA</name>
<reference evidence="2 3" key="1">
    <citation type="journal article" date="2024" name="BMC Biol.">
        <title>Comparative genomics of Ascetosporea gives new insight into the evolutionary basis for animal parasitism in Rhizaria.</title>
        <authorList>
            <person name="Hiltunen Thoren M."/>
            <person name="Onut-Brannstrom I."/>
            <person name="Alfjorden A."/>
            <person name="Peckova H."/>
            <person name="Swords F."/>
            <person name="Hooper C."/>
            <person name="Holzer A.S."/>
            <person name="Bass D."/>
            <person name="Burki F."/>
        </authorList>
    </citation>
    <scope>NUCLEOTIDE SEQUENCE [LARGE SCALE GENOMIC DNA]</scope>
    <source>
        <strain evidence="2">20-A016</strain>
    </source>
</reference>
<gene>
    <name evidence="2" type="ORF">MHBO_000760</name>
</gene>
<evidence type="ECO:0000256" key="1">
    <source>
        <dbReference type="SAM" id="MobiDB-lite"/>
    </source>
</evidence>
<comment type="caution">
    <text evidence="2">The sequence shown here is derived from an EMBL/GenBank/DDBJ whole genome shotgun (WGS) entry which is preliminary data.</text>
</comment>